<dbReference type="Proteomes" id="UP000190130">
    <property type="component" value="Unassembled WGS sequence"/>
</dbReference>
<dbReference type="InterPro" id="IPR008621">
    <property type="entry name" value="Cbb3-typ_cyt_oxidase_comp"/>
</dbReference>
<dbReference type="OrthoDB" id="7173870at2"/>
<protein>
    <submittedName>
        <fullName evidence="2">Cytochrome c oxidase cbb3-type subunit 4</fullName>
    </submittedName>
</protein>
<evidence type="ECO:0000256" key="1">
    <source>
        <dbReference type="SAM" id="Phobius"/>
    </source>
</evidence>
<accession>A0A1T5H0W9</accession>
<keyword evidence="1" id="KW-0472">Membrane</keyword>
<feature type="transmembrane region" description="Helical" evidence="1">
    <location>
        <begin position="15"/>
        <end position="33"/>
    </location>
</feature>
<dbReference type="Pfam" id="PF05545">
    <property type="entry name" value="FixQ"/>
    <property type="match status" value="1"/>
</dbReference>
<keyword evidence="1" id="KW-1133">Transmembrane helix</keyword>
<name>A0A1T5H0W9_9HYPH</name>
<dbReference type="EMBL" id="FUYX01000019">
    <property type="protein sequence ID" value="SKC14343.1"/>
    <property type="molecule type" value="Genomic_DNA"/>
</dbReference>
<sequence>MEFDYHSLVGFAKSWGLFYLIALAIGVLIYALWPSNRARFDRAKKSILDKDDRPGD</sequence>
<evidence type="ECO:0000313" key="2">
    <source>
        <dbReference type="EMBL" id="SKC14343.1"/>
    </source>
</evidence>
<dbReference type="CDD" id="cd01324">
    <property type="entry name" value="cbb3_Oxidase_CcoQ"/>
    <property type="match status" value="1"/>
</dbReference>
<organism evidence="2 3">
    <name type="scientific">Bosea thiooxidans</name>
    <dbReference type="NCBI Taxonomy" id="53254"/>
    <lineage>
        <taxon>Bacteria</taxon>
        <taxon>Pseudomonadati</taxon>
        <taxon>Pseudomonadota</taxon>
        <taxon>Alphaproteobacteria</taxon>
        <taxon>Hyphomicrobiales</taxon>
        <taxon>Boseaceae</taxon>
        <taxon>Bosea</taxon>
    </lineage>
</organism>
<reference evidence="2 3" key="1">
    <citation type="submission" date="2017-02" db="EMBL/GenBank/DDBJ databases">
        <authorList>
            <person name="Peterson S.W."/>
        </authorList>
    </citation>
    <scope>NUCLEOTIDE SEQUENCE [LARGE SCALE GENOMIC DNA]</scope>
    <source>
        <strain evidence="2 3">DSM 9653</strain>
    </source>
</reference>
<evidence type="ECO:0000313" key="3">
    <source>
        <dbReference type="Proteomes" id="UP000190130"/>
    </source>
</evidence>
<gene>
    <name evidence="2" type="ORF">SAMN05660750_04707</name>
</gene>
<proteinExistence type="predicted"/>
<keyword evidence="1" id="KW-0812">Transmembrane</keyword>
<dbReference type="RefSeq" id="WP_079592193.1">
    <property type="nucleotide sequence ID" value="NZ_FUYX01000019.1"/>
</dbReference>
<dbReference type="AlphaFoldDB" id="A0A1T5H0W9"/>